<dbReference type="AlphaFoldDB" id="A0A4C1VYT3"/>
<organism evidence="1 2">
    <name type="scientific">Eumeta variegata</name>
    <name type="common">Bagworm moth</name>
    <name type="synonym">Eumeta japonica</name>
    <dbReference type="NCBI Taxonomy" id="151549"/>
    <lineage>
        <taxon>Eukaryota</taxon>
        <taxon>Metazoa</taxon>
        <taxon>Ecdysozoa</taxon>
        <taxon>Arthropoda</taxon>
        <taxon>Hexapoda</taxon>
        <taxon>Insecta</taxon>
        <taxon>Pterygota</taxon>
        <taxon>Neoptera</taxon>
        <taxon>Endopterygota</taxon>
        <taxon>Lepidoptera</taxon>
        <taxon>Glossata</taxon>
        <taxon>Ditrysia</taxon>
        <taxon>Tineoidea</taxon>
        <taxon>Psychidae</taxon>
        <taxon>Oiketicinae</taxon>
        <taxon>Eumeta</taxon>
    </lineage>
</organism>
<dbReference type="EMBL" id="BGZK01000445">
    <property type="protein sequence ID" value="GBP43963.1"/>
    <property type="molecule type" value="Genomic_DNA"/>
</dbReference>
<keyword evidence="2" id="KW-1185">Reference proteome</keyword>
<sequence>MQGQDQVKSVTGIGIESQPRLRLKSIDTKHESIHSVSVLAELRASTITAREKGGGTTSVNSRKRFALSQHSVRFRVPSRKRKRLLLDMFIQASSKRSATQWAMVGGRRQARNRRPRLLLGNFVKVAHGRGRVCLNVSAVVIRDSGSTLACTYSLAVN</sequence>
<protein>
    <submittedName>
        <fullName evidence="1">Uncharacterized protein</fullName>
    </submittedName>
</protein>
<accession>A0A4C1VYT3</accession>
<comment type="caution">
    <text evidence="1">The sequence shown here is derived from an EMBL/GenBank/DDBJ whole genome shotgun (WGS) entry which is preliminary data.</text>
</comment>
<evidence type="ECO:0000313" key="1">
    <source>
        <dbReference type="EMBL" id="GBP43963.1"/>
    </source>
</evidence>
<evidence type="ECO:0000313" key="2">
    <source>
        <dbReference type="Proteomes" id="UP000299102"/>
    </source>
</evidence>
<proteinExistence type="predicted"/>
<name>A0A4C1VYT3_EUMVA</name>
<gene>
    <name evidence="1" type="ORF">EVAR_27131_1</name>
</gene>
<dbReference type="Proteomes" id="UP000299102">
    <property type="component" value="Unassembled WGS sequence"/>
</dbReference>
<reference evidence="1 2" key="1">
    <citation type="journal article" date="2019" name="Commun. Biol.">
        <title>The bagworm genome reveals a unique fibroin gene that provides high tensile strength.</title>
        <authorList>
            <person name="Kono N."/>
            <person name="Nakamura H."/>
            <person name="Ohtoshi R."/>
            <person name="Tomita M."/>
            <person name="Numata K."/>
            <person name="Arakawa K."/>
        </authorList>
    </citation>
    <scope>NUCLEOTIDE SEQUENCE [LARGE SCALE GENOMIC DNA]</scope>
</reference>